<dbReference type="EMBL" id="CAMXCT030001824">
    <property type="protein sequence ID" value="CAL4780682.1"/>
    <property type="molecule type" value="Genomic_DNA"/>
</dbReference>
<feature type="region of interest" description="Disordered" evidence="2">
    <location>
        <begin position="259"/>
        <end position="302"/>
    </location>
</feature>
<reference evidence="4" key="2">
    <citation type="submission" date="2024-04" db="EMBL/GenBank/DDBJ databases">
        <authorList>
            <person name="Chen Y."/>
            <person name="Shah S."/>
            <person name="Dougan E. K."/>
            <person name="Thang M."/>
            <person name="Chan C."/>
        </authorList>
    </citation>
    <scope>NUCLEOTIDE SEQUENCE [LARGE SCALE GENOMIC DNA]</scope>
</reference>
<dbReference type="EMBL" id="CAMXCT010001824">
    <property type="protein sequence ID" value="CAI3993370.1"/>
    <property type="molecule type" value="Genomic_DNA"/>
</dbReference>
<keyword evidence="5" id="KW-1185">Reference proteome</keyword>
<reference evidence="3" key="1">
    <citation type="submission" date="2022-10" db="EMBL/GenBank/DDBJ databases">
        <authorList>
            <person name="Chen Y."/>
            <person name="Dougan E. K."/>
            <person name="Chan C."/>
            <person name="Rhodes N."/>
            <person name="Thang M."/>
        </authorList>
    </citation>
    <scope>NUCLEOTIDE SEQUENCE</scope>
</reference>
<keyword evidence="1" id="KW-0175">Coiled coil</keyword>
<evidence type="ECO:0000256" key="1">
    <source>
        <dbReference type="SAM" id="Coils"/>
    </source>
</evidence>
<evidence type="ECO:0000313" key="3">
    <source>
        <dbReference type="EMBL" id="CAI3993370.1"/>
    </source>
</evidence>
<proteinExistence type="predicted"/>
<dbReference type="AlphaFoldDB" id="A0A9P1CKZ9"/>
<sequence>MFLEHGSFESLEIRIKKKHIESQSRAKSGGWYTKGQLEGQHQWTKKMVERAFQWAEQNKKTRVNAVHGEPEAFLLISDTVAFTSTDIEENEQSGAIECEDPQGTLLDTNMTNINAGDDALLSSAPGASSSSGNGVPGPSNAGTMATAGVMMTFPTLVANASPLMILPQFVEVLGKKIDKINTELDRLRQVQTKPAQGLVKAMTEQLEKMQNQYDALANQMSEATVHPEAMDQPFVISQCGPAELCELHEAGCWHEQLGPAGMRPSSASSSAPPRPKAAVKAKAKAKAKLKSSSCRPKREADA</sequence>
<feature type="compositionally biased region" description="Low complexity" evidence="2">
    <location>
        <begin position="264"/>
        <end position="276"/>
    </location>
</feature>
<feature type="compositionally biased region" description="Low complexity" evidence="2">
    <location>
        <begin position="122"/>
        <end position="139"/>
    </location>
</feature>
<evidence type="ECO:0000313" key="4">
    <source>
        <dbReference type="EMBL" id="CAL1146745.1"/>
    </source>
</evidence>
<evidence type="ECO:0000313" key="5">
    <source>
        <dbReference type="Proteomes" id="UP001152797"/>
    </source>
</evidence>
<dbReference type="Proteomes" id="UP001152797">
    <property type="component" value="Unassembled WGS sequence"/>
</dbReference>
<protein>
    <submittedName>
        <fullName evidence="3">Uncharacterized protein</fullName>
    </submittedName>
</protein>
<organism evidence="3">
    <name type="scientific">Cladocopium goreaui</name>
    <dbReference type="NCBI Taxonomy" id="2562237"/>
    <lineage>
        <taxon>Eukaryota</taxon>
        <taxon>Sar</taxon>
        <taxon>Alveolata</taxon>
        <taxon>Dinophyceae</taxon>
        <taxon>Suessiales</taxon>
        <taxon>Symbiodiniaceae</taxon>
        <taxon>Cladocopium</taxon>
    </lineage>
</organism>
<feature type="compositionally biased region" description="Basic residues" evidence="2">
    <location>
        <begin position="277"/>
        <end position="289"/>
    </location>
</feature>
<comment type="caution">
    <text evidence="3">The sequence shown here is derived from an EMBL/GenBank/DDBJ whole genome shotgun (WGS) entry which is preliminary data.</text>
</comment>
<accession>A0A9P1CKZ9</accession>
<feature type="coiled-coil region" evidence="1">
    <location>
        <begin position="170"/>
        <end position="226"/>
    </location>
</feature>
<dbReference type="EMBL" id="CAMXCT020001824">
    <property type="protein sequence ID" value="CAL1146745.1"/>
    <property type="molecule type" value="Genomic_DNA"/>
</dbReference>
<dbReference type="OrthoDB" id="434680at2759"/>
<name>A0A9P1CKZ9_9DINO</name>
<evidence type="ECO:0000256" key="2">
    <source>
        <dbReference type="SAM" id="MobiDB-lite"/>
    </source>
</evidence>
<feature type="region of interest" description="Disordered" evidence="2">
    <location>
        <begin position="116"/>
        <end position="139"/>
    </location>
</feature>
<gene>
    <name evidence="3" type="ORF">C1SCF055_LOCUS20129</name>
</gene>